<evidence type="ECO:0000313" key="4">
    <source>
        <dbReference type="EMBL" id="USY18093.1"/>
    </source>
</evidence>
<keyword evidence="3" id="KW-0460">Magnesium</keyword>
<sequence>MTIDIDAVTEILREAADTAVLPRFQTLREDEVSEKSPGEIVTVADREAEAIIGLRLRDLLDVPVVGEEAASATPDLVRALRNEPAAWLVDPVDGTKNFTRGSTAFAVMAALVREGRAVASWILHPIEGTVYTAELGSGAWRDGTRLHREPAPEKTSELRGAVQRRFFSPAERDRVEAVAAEFAELGGGAGCAGVDYPRLAEGGLDFMLFSQPMPWDHAPGGLLLSEAGGLSLRPEGIPYRPDQDERLLLDAADQRTWDRARSLLLP</sequence>
<evidence type="ECO:0000256" key="2">
    <source>
        <dbReference type="ARBA" id="ARBA00022801"/>
    </source>
</evidence>
<dbReference type="RefSeq" id="WP_254417560.1">
    <property type="nucleotide sequence ID" value="NZ_BAAAJB010000077.1"/>
</dbReference>
<keyword evidence="1" id="KW-0479">Metal-binding</keyword>
<protein>
    <submittedName>
        <fullName evidence="4">Inositol monophosphatase</fullName>
    </submittedName>
</protein>
<dbReference type="Gene3D" id="3.30.540.10">
    <property type="entry name" value="Fructose-1,6-Bisphosphatase, subunit A, domain 1"/>
    <property type="match status" value="1"/>
</dbReference>
<dbReference type="Gene3D" id="3.40.190.80">
    <property type="match status" value="1"/>
</dbReference>
<dbReference type="Pfam" id="PF00459">
    <property type="entry name" value="Inositol_P"/>
    <property type="match status" value="1"/>
</dbReference>
<dbReference type="PANTHER" id="PTHR20854">
    <property type="entry name" value="INOSITOL MONOPHOSPHATASE"/>
    <property type="match status" value="1"/>
</dbReference>
<reference evidence="4" key="1">
    <citation type="submission" date="2022-06" db="EMBL/GenBank/DDBJ databases">
        <authorList>
            <person name="Ping M."/>
        </authorList>
    </citation>
    <scope>NUCLEOTIDE SEQUENCE</scope>
    <source>
        <strain evidence="4">JCM11759T</strain>
    </source>
</reference>
<evidence type="ECO:0000256" key="3">
    <source>
        <dbReference type="ARBA" id="ARBA00022842"/>
    </source>
</evidence>
<dbReference type="InterPro" id="IPR000760">
    <property type="entry name" value="Inositol_monophosphatase-like"/>
</dbReference>
<dbReference type="PRINTS" id="PR00377">
    <property type="entry name" value="IMPHPHTASES"/>
</dbReference>
<keyword evidence="5" id="KW-1185">Reference proteome</keyword>
<dbReference type="PANTHER" id="PTHR20854:SF4">
    <property type="entry name" value="INOSITOL-1-MONOPHOSPHATASE-RELATED"/>
    <property type="match status" value="1"/>
</dbReference>
<dbReference type="EMBL" id="CP099837">
    <property type="protein sequence ID" value="USY18093.1"/>
    <property type="molecule type" value="Genomic_DNA"/>
</dbReference>
<gene>
    <name evidence="4" type="ORF">NE857_22540</name>
</gene>
<dbReference type="PROSITE" id="PS00629">
    <property type="entry name" value="IMP_1"/>
    <property type="match status" value="1"/>
</dbReference>
<keyword evidence="2" id="KW-0378">Hydrolase</keyword>
<evidence type="ECO:0000256" key="1">
    <source>
        <dbReference type="ARBA" id="ARBA00022723"/>
    </source>
</evidence>
<dbReference type="InterPro" id="IPR020583">
    <property type="entry name" value="Inositol_monoP_metal-BS"/>
</dbReference>
<evidence type="ECO:0000313" key="5">
    <source>
        <dbReference type="Proteomes" id="UP001055940"/>
    </source>
</evidence>
<organism evidence="4 5">
    <name type="scientific">Nocardiopsis exhalans</name>
    <dbReference type="NCBI Taxonomy" id="163604"/>
    <lineage>
        <taxon>Bacteria</taxon>
        <taxon>Bacillati</taxon>
        <taxon>Actinomycetota</taxon>
        <taxon>Actinomycetes</taxon>
        <taxon>Streptosporangiales</taxon>
        <taxon>Nocardiopsidaceae</taxon>
        <taxon>Nocardiopsis</taxon>
    </lineage>
</organism>
<dbReference type="Proteomes" id="UP001055940">
    <property type="component" value="Chromosome"/>
</dbReference>
<name>A0ABY5D3J4_9ACTN</name>
<accession>A0ABY5D3J4</accession>
<dbReference type="SUPFAM" id="SSF56655">
    <property type="entry name" value="Carbohydrate phosphatase"/>
    <property type="match status" value="1"/>
</dbReference>
<proteinExistence type="predicted"/>